<name>A0A1M5VVF7_9RHOB</name>
<organism evidence="2 3">
    <name type="scientific">Cognatishimia maritima</name>
    <dbReference type="NCBI Taxonomy" id="870908"/>
    <lineage>
        <taxon>Bacteria</taxon>
        <taxon>Pseudomonadati</taxon>
        <taxon>Pseudomonadota</taxon>
        <taxon>Alphaproteobacteria</taxon>
        <taxon>Rhodobacterales</taxon>
        <taxon>Paracoccaceae</taxon>
        <taxon>Cognatishimia</taxon>
    </lineage>
</organism>
<sequence>MIDTARAKTHAKTHLIVGDGTTAVAFLEKCALESGDRLILLGKNIAELGRGAAYAKGEAGTPWRYAYLLNSPADDIDREFARWLSDNWQSIQSTMADRTPNWLASAQPLVDAGNIHGLNAPREFYGDFMVEHTEKVLAALRIKGVQVELINDEATAIDTSDAGNLVQTNANGVIYADSADIAPGGPSTLRIEGDEGAFAVPNVFGFEAQIAEHIKAGREIFCIGGNAAMLDVLRLCQSLLPDADVKLAFCAPDGEVPAALIPRLPRKLTIPSFSKGHATAESFLKEVRREIDAALARGDEMREIRAGFRAHFLENPLSAYITNANEARIVPATLRFWLRGGTRDTIQDLHGFIKSGQARIVTGLVQKVEHGADGATVHVIDASGAVTQDETGFVINTAGAGPNSRYDPLTEDMLSKGLIHNCPISKGLKVGAGLRTALPSVRHLSPATTVIGDEVMAMPLYDVHMLRHFVAKA</sequence>
<dbReference type="Proteomes" id="UP000184211">
    <property type="component" value="Unassembled WGS sequence"/>
</dbReference>
<dbReference type="SUPFAM" id="SSF51905">
    <property type="entry name" value="FAD/NAD(P)-binding domain"/>
    <property type="match status" value="1"/>
</dbReference>
<dbReference type="PANTHER" id="PTHR40254">
    <property type="entry name" value="BLR0577 PROTEIN"/>
    <property type="match status" value="1"/>
</dbReference>
<protein>
    <submittedName>
        <fullName evidence="2">Uncharacterized NAD(P)/FAD-binding protein YdhS</fullName>
    </submittedName>
</protein>
<dbReference type="PANTHER" id="PTHR40254:SF1">
    <property type="entry name" value="BLR0577 PROTEIN"/>
    <property type="match status" value="1"/>
</dbReference>
<evidence type="ECO:0000313" key="3">
    <source>
        <dbReference type="Proteomes" id="UP000184211"/>
    </source>
</evidence>
<accession>A0A1M5VVF7</accession>
<evidence type="ECO:0000259" key="1">
    <source>
        <dbReference type="Pfam" id="PF13454"/>
    </source>
</evidence>
<dbReference type="InterPro" id="IPR038732">
    <property type="entry name" value="HpyO/CreE_NAD-binding"/>
</dbReference>
<feature type="domain" description="FAD-dependent urate hydroxylase HpyO/Asp monooxygenase CreE-like FAD/NAD(P)-binding" evidence="1">
    <location>
        <begin position="16"/>
        <end position="184"/>
    </location>
</feature>
<dbReference type="OrthoDB" id="7790078at2"/>
<dbReference type="InterPro" id="IPR052189">
    <property type="entry name" value="L-asp_N-monooxygenase_NS-form"/>
</dbReference>
<dbReference type="AlphaFoldDB" id="A0A1M5VVF7"/>
<dbReference type="InterPro" id="IPR036188">
    <property type="entry name" value="FAD/NAD-bd_sf"/>
</dbReference>
<proteinExistence type="predicted"/>
<keyword evidence="3" id="KW-1185">Reference proteome</keyword>
<gene>
    <name evidence="2" type="ORF">SAMN04488044_3279</name>
</gene>
<dbReference type="EMBL" id="FQWM01000009">
    <property type="protein sequence ID" value="SHH79187.1"/>
    <property type="molecule type" value="Genomic_DNA"/>
</dbReference>
<reference evidence="3" key="1">
    <citation type="submission" date="2016-11" db="EMBL/GenBank/DDBJ databases">
        <authorList>
            <person name="Varghese N."/>
            <person name="Submissions S."/>
        </authorList>
    </citation>
    <scope>NUCLEOTIDE SEQUENCE [LARGE SCALE GENOMIC DNA]</scope>
    <source>
        <strain evidence="3">DSM 28223</strain>
    </source>
</reference>
<dbReference type="RefSeq" id="WP_131814609.1">
    <property type="nucleotide sequence ID" value="NZ_FQWM01000009.1"/>
</dbReference>
<evidence type="ECO:0000313" key="2">
    <source>
        <dbReference type="EMBL" id="SHH79187.1"/>
    </source>
</evidence>
<dbReference type="Pfam" id="PF13454">
    <property type="entry name" value="NAD_binding_9"/>
    <property type="match status" value="1"/>
</dbReference>